<keyword evidence="4" id="KW-0732">Signal</keyword>
<feature type="binding site" evidence="10">
    <location>
        <position position="136"/>
    </location>
    <ligand>
        <name>Ca(2+)</name>
        <dbReference type="ChEBI" id="CHEBI:29108"/>
        <label>1</label>
        <note>catalytic</note>
    </ligand>
</feature>
<feature type="binding site" evidence="10">
    <location>
        <position position="245"/>
    </location>
    <ligand>
        <name>Ca(2+)</name>
        <dbReference type="ChEBI" id="CHEBI:29108"/>
        <label>1</label>
        <note>catalytic</note>
    </ligand>
</feature>
<protein>
    <recommendedName>
        <fullName evidence="13">Paraoxonase</fullName>
        <ecNumber evidence="13">3.1.1.2</ecNumber>
    </recommendedName>
</protein>
<comment type="similarity">
    <text evidence="2 13">Belongs to the paraoxonase family.</text>
</comment>
<feature type="binding site" evidence="10">
    <location>
        <position position="191"/>
    </location>
    <ligand>
        <name>Ca(2+)</name>
        <dbReference type="ChEBI" id="CHEBI:29108"/>
        <label>1</label>
        <note>catalytic</note>
    </ligand>
</feature>
<organism evidence="14 15">
    <name type="scientific">Eptatretus burgeri</name>
    <name type="common">Inshore hagfish</name>
    <dbReference type="NCBI Taxonomy" id="7764"/>
    <lineage>
        <taxon>Eukaryota</taxon>
        <taxon>Metazoa</taxon>
        <taxon>Chordata</taxon>
        <taxon>Craniata</taxon>
        <taxon>Vertebrata</taxon>
        <taxon>Cyclostomata</taxon>
        <taxon>Myxini</taxon>
        <taxon>Myxiniformes</taxon>
        <taxon>Myxinidae</taxon>
        <taxon>Eptatretinae</taxon>
        <taxon>Eptatretus</taxon>
    </lineage>
</organism>
<evidence type="ECO:0000256" key="13">
    <source>
        <dbReference type="RuleBase" id="RU368025"/>
    </source>
</evidence>
<evidence type="ECO:0000256" key="2">
    <source>
        <dbReference type="ARBA" id="ARBA00008595"/>
    </source>
</evidence>
<feature type="glycosylation site" description="N-linked (GlcNAc...) asparagine" evidence="12">
    <location>
        <position position="343"/>
    </location>
</feature>
<dbReference type="InterPro" id="IPR051288">
    <property type="entry name" value="Serum_paraoxonase/arylesterase"/>
</dbReference>
<name>A0A8C4WU99_EPTBU</name>
<dbReference type="GO" id="GO:0046872">
    <property type="term" value="F:metal ion binding"/>
    <property type="evidence" value="ECO:0007669"/>
    <property type="project" value="UniProtKB-KW"/>
</dbReference>
<proteinExistence type="inferred from homology"/>
<evidence type="ECO:0000313" key="15">
    <source>
        <dbReference type="Proteomes" id="UP000694388"/>
    </source>
</evidence>
<sequence length="375" mass="42160">MRRFDWLKLGGTEGILLLGSTCNTQCTRSDVHCNTKFQLSTSPRSIVLNLFREVQNYEPGKCRIIDGMIFGSEDITVLPNGVALISSGLRYPMIPDHNEGRPGHIYWLDLNEKDPRPKAFSFSSGFDASNFHPHGISYFLEDHDDYSEGAYLFVVNHPFKNSQVEIFEMDFELNMLMHQKTIKDELLHHVNDVVAVAPNSFYGTNDHNCDDTLLLEFFLPIKLSDVVFYNSTTTVIVATGFGFANGINTSPDGKYVYVSDFKTSEIHVLRKNEDFTIEPERIIALNTHPDNIEVDRATGDLWIGCCPELWRLVFGVDVIPSEVLQIKNALSLEPMVTSVYANNGSVLQGTSSAARHGHHLLLGTVIHRTMLCTLE</sequence>
<comment type="PTM">
    <text evidence="12">Glycosylated.</text>
</comment>
<keyword evidence="15" id="KW-1185">Reference proteome</keyword>
<dbReference type="PANTHER" id="PTHR11799:SF12">
    <property type="entry name" value="PARAOXONASE-RELATED"/>
    <property type="match status" value="1"/>
</dbReference>
<feature type="binding site" evidence="10">
    <location>
        <position position="73"/>
    </location>
    <ligand>
        <name>Ca(2+)</name>
        <dbReference type="ChEBI" id="CHEBI:29108"/>
        <label>1</label>
        <note>catalytic</note>
    </ligand>
</feature>
<evidence type="ECO:0000313" key="14">
    <source>
        <dbReference type="Ensembl" id="ENSEBUP00000011369.1"/>
    </source>
</evidence>
<comment type="cofactor">
    <cofactor evidence="10 13">
        <name>Ca(2+)</name>
        <dbReference type="ChEBI" id="CHEBI:29108"/>
    </cofactor>
    <text evidence="10 13">Binds 2 calcium ions per subunit.</text>
</comment>
<keyword evidence="5 13" id="KW-0378">Hydrolase</keyword>
<dbReference type="FunFam" id="2.120.10.30:FF:000023">
    <property type="entry name" value="Serum paraoxonase/arylesterase 2"/>
    <property type="match status" value="1"/>
</dbReference>
<dbReference type="Proteomes" id="UP000694388">
    <property type="component" value="Unplaced"/>
</dbReference>
<evidence type="ECO:0000256" key="11">
    <source>
        <dbReference type="PIRSR" id="PIRSR602640-3"/>
    </source>
</evidence>
<dbReference type="PANTHER" id="PTHR11799">
    <property type="entry name" value="PARAOXONASE"/>
    <property type="match status" value="1"/>
</dbReference>
<evidence type="ECO:0000256" key="5">
    <source>
        <dbReference type="ARBA" id="ARBA00022801"/>
    </source>
</evidence>
<dbReference type="Pfam" id="PF01731">
    <property type="entry name" value="Arylesterase"/>
    <property type="match status" value="1"/>
</dbReference>
<feature type="active site" description="Proton acceptor" evidence="9">
    <location>
        <position position="134"/>
    </location>
</feature>
<reference evidence="14" key="1">
    <citation type="submission" date="2025-08" db="UniProtKB">
        <authorList>
            <consortium name="Ensembl"/>
        </authorList>
    </citation>
    <scope>IDENTIFICATION</scope>
</reference>
<evidence type="ECO:0000256" key="10">
    <source>
        <dbReference type="PIRSR" id="PIRSR602640-2"/>
    </source>
</evidence>
<evidence type="ECO:0000256" key="1">
    <source>
        <dbReference type="ARBA" id="ARBA00000368"/>
    </source>
</evidence>
<keyword evidence="6 10" id="KW-0106">Calcium</keyword>
<feature type="disulfide bond" description="In form B" evidence="11">
    <location>
        <begin position="62"/>
        <end position="372"/>
    </location>
</feature>
<feature type="binding site" evidence="10">
    <location>
        <position position="192"/>
    </location>
    <ligand>
        <name>Ca(2+)</name>
        <dbReference type="ChEBI" id="CHEBI:29108"/>
        <label>1</label>
        <note>catalytic</note>
    </ligand>
</feature>
<feature type="binding site" evidence="10">
    <location>
        <position position="291"/>
    </location>
    <ligand>
        <name>Ca(2+)</name>
        <dbReference type="ChEBI" id="CHEBI:29108"/>
        <label>1</label>
        <note>catalytic</note>
    </ligand>
</feature>
<keyword evidence="3 10" id="KW-0479">Metal-binding</keyword>
<keyword evidence="7 11" id="KW-1015">Disulfide bond</keyword>
<evidence type="ECO:0000256" key="7">
    <source>
        <dbReference type="ARBA" id="ARBA00023157"/>
    </source>
</evidence>
<dbReference type="PRINTS" id="PR01785">
    <property type="entry name" value="PARAOXONASE"/>
</dbReference>
<dbReference type="EC" id="3.1.1.2" evidence="13"/>
<evidence type="ECO:0000256" key="9">
    <source>
        <dbReference type="PIRSR" id="PIRSR602640-1"/>
    </source>
</evidence>
<feature type="binding site" evidence="10">
    <location>
        <position position="290"/>
    </location>
    <ligand>
        <name>Ca(2+)</name>
        <dbReference type="ChEBI" id="CHEBI:29108"/>
        <label>1</label>
        <note>catalytic</note>
    </ligand>
</feature>
<dbReference type="GO" id="GO:0004064">
    <property type="term" value="F:arylesterase activity"/>
    <property type="evidence" value="ECO:0007669"/>
    <property type="project" value="UniProtKB-UniRule"/>
</dbReference>
<dbReference type="InterPro" id="IPR011042">
    <property type="entry name" value="6-blade_b-propeller_TolB-like"/>
</dbReference>
<dbReference type="AlphaFoldDB" id="A0A8C4WU99"/>
<evidence type="ECO:0000256" key="8">
    <source>
        <dbReference type="ARBA" id="ARBA00023180"/>
    </source>
</evidence>
<comment type="catalytic activity">
    <reaction evidence="1 13">
        <text>a phenyl acetate + H2O = a phenol + acetate + H(+)</text>
        <dbReference type="Rhea" id="RHEA:17309"/>
        <dbReference type="ChEBI" id="CHEBI:15377"/>
        <dbReference type="ChEBI" id="CHEBI:15378"/>
        <dbReference type="ChEBI" id="CHEBI:30089"/>
        <dbReference type="ChEBI" id="CHEBI:33853"/>
        <dbReference type="ChEBI" id="CHEBI:140310"/>
        <dbReference type="EC" id="3.1.1.2"/>
    </reaction>
</comment>
<dbReference type="SUPFAM" id="SSF63829">
    <property type="entry name" value="Calcium-dependent phosphotriesterase"/>
    <property type="match status" value="1"/>
</dbReference>
<dbReference type="Gene3D" id="2.120.10.30">
    <property type="entry name" value="TolB, C-terminal domain"/>
    <property type="match status" value="1"/>
</dbReference>
<dbReference type="GeneTree" id="ENSGT00390000008932"/>
<dbReference type="Ensembl" id="ENSEBUT00000011937.1">
    <property type="protein sequence ID" value="ENSEBUP00000011369.1"/>
    <property type="gene ID" value="ENSEBUG00000007300.1"/>
</dbReference>
<reference evidence="14" key="2">
    <citation type="submission" date="2025-09" db="UniProtKB">
        <authorList>
            <consortium name="Ensembl"/>
        </authorList>
    </citation>
    <scope>IDENTIFICATION</scope>
</reference>
<dbReference type="InterPro" id="IPR002640">
    <property type="entry name" value="Arylesterase"/>
</dbReference>
<accession>A0A8C4WU99</accession>
<evidence type="ECO:0000256" key="3">
    <source>
        <dbReference type="ARBA" id="ARBA00022723"/>
    </source>
</evidence>
<feature type="binding site" evidence="10">
    <location>
        <position position="74"/>
    </location>
    <ligand>
        <name>Ca(2+)</name>
        <dbReference type="ChEBI" id="CHEBI:29108"/>
        <label>1</label>
        <note>catalytic</note>
    </ligand>
</feature>
<evidence type="ECO:0000256" key="12">
    <source>
        <dbReference type="PIRSR" id="PIRSR602640-4"/>
    </source>
</evidence>
<evidence type="ECO:0000256" key="4">
    <source>
        <dbReference type="ARBA" id="ARBA00022729"/>
    </source>
</evidence>
<keyword evidence="8 12" id="KW-0325">Glycoprotein</keyword>
<evidence type="ECO:0000256" key="6">
    <source>
        <dbReference type="ARBA" id="ARBA00022837"/>
    </source>
</evidence>